<name>A0A6A2ZZA3_HIBSY</name>
<evidence type="ECO:0000313" key="2">
    <source>
        <dbReference type="EMBL" id="KAE8696235.1"/>
    </source>
</evidence>
<feature type="region of interest" description="Disordered" evidence="1">
    <location>
        <begin position="1"/>
        <end position="23"/>
    </location>
</feature>
<gene>
    <name evidence="2" type="ORF">F3Y22_tig00110676pilonHSYRG00269</name>
</gene>
<reference evidence="2" key="1">
    <citation type="submission" date="2019-09" db="EMBL/GenBank/DDBJ databases">
        <title>Draft genome information of white flower Hibiscus syriacus.</title>
        <authorList>
            <person name="Kim Y.-M."/>
        </authorList>
    </citation>
    <scope>NUCLEOTIDE SEQUENCE [LARGE SCALE GENOMIC DNA]</scope>
    <source>
        <strain evidence="2">YM2019G1</strain>
    </source>
</reference>
<proteinExistence type="predicted"/>
<keyword evidence="3" id="KW-1185">Reference proteome</keyword>
<accession>A0A6A2ZZA3</accession>
<sequence>MSTSPSRRHPDSHKRISSGEPVGITWPSSSCCTMKFGANGVKKSRSIAFETGNFYDEGGEKEVKDGKKKEKGFWSKLLGLKGKNKDVLRHSKSMRLIDEVNMVS</sequence>
<dbReference type="AlphaFoldDB" id="A0A6A2ZZA3"/>
<feature type="compositionally biased region" description="Basic residues" evidence="1">
    <location>
        <begin position="1"/>
        <end position="16"/>
    </location>
</feature>
<evidence type="ECO:0000313" key="3">
    <source>
        <dbReference type="Proteomes" id="UP000436088"/>
    </source>
</evidence>
<dbReference type="EMBL" id="VEPZ02001069">
    <property type="protein sequence ID" value="KAE8696235.1"/>
    <property type="molecule type" value="Genomic_DNA"/>
</dbReference>
<dbReference type="Proteomes" id="UP000436088">
    <property type="component" value="Unassembled WGS sequence"/>
</dbReference>
<protein>
    <submittedName>
        <fullName evidence="2">LMBR1-like membrane protein isoform 1</fullName>
    </submittedName>
</protein>
<comment type="caution">
    <text evidence="2">The sequence shown here is derived from an EMBL/GenBank/DDBJ whole genome shotgun (WGS) entry which is preliminary data.</text>
</comment>
<evidence type="ECO:0000256" key="1">
    <source>
        <dbReference type="SAM" id="MobiDB-lite"/>
    </source>
</evidence>
<organism evidence="2 3">
    <name type="scientific">Hibiscus syriacus</name>
    <name type="common">Rose of Sharon</name>
    <dbReference type="NCBI Taxonomy" id="106335"/>
    <lineage>
        <taxon>Eukaryota</taxon>
        <taxon>Viridiplantae</taxon>
        <taxon>Streptophyta</taxon>
        <taxon>Embryophyta</taxon>
        <taxon>Tracheophyta</taxon>
        <taxon>Spermatophyta</taxon>
        <taxon>Magnoliopsida</taxon>
        <taxon>eudicotyledons</taxon>
        <taxon>Gunneridae</taxon>
        <taxon>Pentapetalae</taxon>
        <taxon>rosids</taxon>
        <taxon>malvids</taxon>
        <taxon>Malvales</taxon>
        <taxon>Malvaceae</taxon>
        <taxon>Malvoideae</taxon>
        <taxon>Hibiscus</taxon>
    </lineage>
</organism>